<dbReference type="EMBL" id="MFTI01000005">
    <property type="protein sequence ID" value="OGI61119.1"/>
    <property type="molecule type" value="Genomic_DNA"/>
</dbReference>
<evidence type="ECO:0000313" key="1">
    <source>
        <dbReference type="EMBL" id="OGI61119.1"/>
    </source>
</evidence>
<sequence length="194" mass="22082">MKENKFNRIKAAIATGMAGLVVGGVAGNEVGYNCGQKDAEAKHDTLERTRTQEAQNTRIEQLNFVLKDGKVVFCYEFTYEGKRYKGEQRLPDYITSVDEAKYAKDVEGGLFSQNILEEQERDLQRSGTFTVHISHPRNWLDKTEKIPNQSITFVFKEIKDGIVLLEITRSTFGYNLKSTWKGSTESFPLMPVKE</sequence>
<organism evidence="1 2">
    <name type="scientific">Candidatus Nomurabacteria bacterium RIFCSPHIGHO2_01_FULL_38_19</name>
    <dbReference type="NCBI Taxonomy" id="1801732"/>
    <lineage>
        <taxon>Bacteria</taxon>
        <taxon>Candidatus Nomuraibacteriota</taxon>
    </lineage>
</organism>
<dbReference type="STRING" id="1801732.A2814_01700"/>
<proteinExistence type="predicted"/>
<protein>
    <submittedName>
        <fullName evidence="1">Uncharacterized protein</fullName>
    </submittedName>
</protein>
<gene>
    <name evidence="1" type="ORF">A2814_01700</name>
</gene>
<reference evidence="1 2" key="1">
    <citation type="journal article" date="2016" name="Nat. Commun.">
        <title>Thousands of microbial genomes shed light on interconnected biogeochemical processes in an aquifer system.</title>
        <authorList>
            <person name="Anantharaman K."/>
            <person name="Brown C.T."/>
            <person name="Hug L.A."/>
            <person name="Sharon I."/>
            <person name="Castelle C.J."/>
            <person name="Probst A.J."/>
            <person name="Thomas B.C."/>
            <person name="Singh A."/>
            <person name="Wilkins M.J."/>
            <person name="Karaoz U."/>
            <person name="Brodie E.L."/>
            <person name="Williams K.H."/>
            <person name="Hubbard S.S."/>
            <person name="Banfield J.F."/>
        </authorList>
    </citation>
    <scope>NUCLEOTIDE SEQUENCE [LARGE SCALE GENOMIC DNA]</scope>
</reference>
<comment type="caution">
    <text evidence="1">The sequence shown here is derived from an EMBL/GenBank/DDBJ whole genome shotgun (WGS) entry which is preliminary data.</text>
</comment>
<accession>A0A1F6UUX2</accession>
<dbReference type="Proteomes" id="UP000177869">
    <property type="component" value="Unassembled WGS sequence"/>
</dbReference>
<dbReference type="AlphaFoldDB" id="A0A1F6UUX2"/>
<name>A0A1F6UUX2_9BACT</name>
<evidence type="ECO:0000313" key="2">
    <source>
        <dbReference type="Proteomes" id="UP000177869"/>
    </source>
</evidence>